<feature type="chain" id="PRO_5020817927" description="Lipocalin-like domain-containing protein" evidence="1">
    <location>
        <begin position="22"/>
        <end position="245"/>
    </location>
</feature>
<keyword evidence="1" id="KW-0732">Signal</keyword>
<feature type="signal peptide" evidence="1">
    <location>
        <begin position="1"/>
        <end position="21"/>
    </location>
</feature>
<reference evidence="2 3" key="1">
    <citation type="submission" date="2019-01" db="EMBL/GenBank/DDBJ databases">
        <title>Ancylomarina salipaludis sp. nov., isolated from a salt marsh.</title>
        <authorList>
            <person name="Yoon J.-H."/>
        </authorList>
    </citation>
    <scope>NUCLEOTIDE SEQUENCE [LARGE SCALE GENOMIC DNA]</scope>
    <source>
        <strain evidence="2 3">SHSM-M15</strain>
    </source>
</reference>
<evidence type="ECO:0008006" key="4">
    <source>
        <dbReference type="Google" id="ProtNLM"/>
    </source>
</evidence>
<sequence length="245" mass="27062">MKIFKQTLLILLAFISLVACDKNDGDSTNEIEIKASINAKWVVEGTSEFKSFEFNESGNYIVVMDNTVKSTAGPSILFGTYEYDNNQTVILSDFGTLKLSDLGAENMTFIVELADGTVSDIILKASKKEEMESSEKTDLLCRSWNLISVNGASVEGTEEELTVLFSKGGTYFVEFVNPAAEAEGGLSEWNWSTSNQTNIDYLWNAYGEEGRGTFEIVELTDRSLKILEDFGDGESELSVLIPLKN</sequence>
<dbReference type="RefSeq" id="WP_129253629.1">
    <property type="nucleotide sequence ID" value="NZ_SAXA01000003.1"/>
</dbReference>
<dbReference type="Proteomes" id="UP000289703">
    <property type="component" value="Unassembled WGS sequence"/>
</dbReference>
<evidence type="ECO:0000313" key="2">
    <source>
        <dbReference type="EMBL" id="RXQ96268.1"/>
    </source>
</evidence>
<protein>
    <recommendedName>
        <fullName evidence="4">Lipocalin-like domain-containing protein</fullName>
    </recommendedName>
</protein>
<gene>
    <name evidence="2" type="ORF">EO244_05395</name>
</gene>
<evidence type="ECO:0000256" key="1">
    <source>
        <dbReference type="SAM" id="SignalP"/>
    </source>
</evidence>
<dbReference type="PROSITE" id="PS51257">
    <property type="entry name" value="PROKAR_LIPOPROTEIN"/>
    <property type="match status" value="1"/>
</dbReference>
<evidence type="ECO:0000313" key="3">
    <source>
        <dbReference type="Proteomes" id="UP000289703"/>
    </source>
</evidence>
<name>A0A4Q1JNK5_9BACT</name>
<organism evidence="2 3">
    <name type="scientific">Ancylomarina salipaludis</name>
    <dbReference type="NCBI Taxonomy" id="2501299"/>
    <lineage>
        <taxon>Bacteria</taxon>
        <taxon>Pseudomonadati</taxon>
        <taxon>Bacteroidota</taxon>
        <taxon>Bacteroidia</taxon>
        <taxon>Marinilabiliales</taxon>
        <taxon>Marinifilaceae</taxon>
        <taxon>Ancylomarina</taxon>
    </lineage>
</organism>
<dbReference type="EMBL" id="SAXA01000003">
    <property type="protein sequence ID" value="RXQ96268.1"/>
    <property type="molecule type" value="Genomic_DNA"/>
</dbReference>
<comment type="caution">
    <text evidence="2">The sequence shown here is derived from an EMBL/GenBank/DDBJ whole genome shotgun (WGS) entry which is preliminary data.</text>
</comment>
<dbReference type="OrthoDB" id="1118231at2"/>
<accession>A0A4Q1JNK5</accession>
<dbReference type="AlphaFoldDB" id="A0A4Q1JNK5"/>
<proteinExistence type="predicted"/>
<keyword evidence="3" id="KW-1185">Reference proteome</keyword>